<dbReference type="InterPro" id="IPR004827">
    <property type="entry name" value="bZIP"/>
</dbReference>
<dbReference type="KEGG" id="dgr:6559382"/>
<feature type="region of interest" description="Disordered" evidence="8">
    <location>
        <begin position="46"/>
        <end position="80"/>
    </location>
</feature>
<dbReference type="GO" id="GO:0006642">
    <property type="term" value="P:triglyceride mobilization"/>
    <property type="evidence" value="ECO:0007669"/>
    <property type="project" value="EnsemblMetazoa"/>
</dbReference>
<dbReference type="GO" id="GO:0005615">
    <property type="term" value="C:extracellular space"/>
    <property type="evidence" value="ECO:0007669"/>
    <property type="project" value="EnsemblMetazoa"/>
</dbReference>
<evidence type="ECO:0000256" key="7">
    <source>
        <dbReference type="SAM" id="Coils"/>
    </source>
</evidence>
<name>B4J6R2_DROGR</name>
<dbReference type="Gene3D" id="1.20.5.170">
    <property type="match status" value="1"/>
</dbReference>
<dbReference type="eggNOG" id="KOG4005">
    <property type="taxonomic scope" value="Eukaryota"/>
</dbReference>
<gene>
    <name evidence="10" type="primary">Dgri\GH20722</name>
    <name evidence="10" type="ORF">Dgri_GH20722</name>
</gene>
<keyword evidence="5" id="KW-0539">Nucleus</keyword>
<protein>
    <recommendedName>
        <fullName evidence="6">X-box-binding protein 1</fullName>
    </recommendedName>
</protein>
<keyword evidence="11" id="KW-1185">Reference proteome</keyword>
<dbReference type="GO" id="GO:0000981">
    <property type="term" value="F:DNA-binding transcription factor activity, RNA polymerase II-specific"/>
    <property type="evidence" value="ECO:0007669"/>
    <property type="project" value="TreeGrafter"/>
</dbReference>
<evidence type="ECO:0000256" key="4">
    <source>
        <dbReference type="ARBA" id="ARBA00023163"/>
    </source>
</evidence>
<sequence length="322" mass="35633">MAPSNGVLVTKIVPIGPTLNLNLSTLPKLRPAPQISATAVLLKRGASSPTSSGYASSTNSNADEDSVTMATPTKAKKRRLDHLSWEEKVQRKKLKNRVAAQTSRDRKKARMEEMEYEIKELTDKTELLQNKCESLQNINESLLAKNQKLDTEMEQLRQELVEMKELAKKNSLSNNNSSNRSGVNADAEGCASTYTGSAASNADPLPQGILVDTQSSARALALKRLLQQQLKQTTTTASLWRIVALCLLYKTCCSSTMKSSMRDDSKSWPKAYSQISQQTWRQAMAHASKLLPKMQATQSDCLDQWWGPQQSAWNPTGIELMA</sequence>
<dbReference type="SUPFAM" id="SSF57959">
    <property type="entry name" value="Leucine zipper domain"/>
    <property type="match status" value="1"/>
</dbReference>
<dbReference type="EMBL" id="CH916367">
    <property type="protein sequence ID" value="EDW00965.1"/>
    <property type="molecule type" value="Genomic_DNA"/>
</dbReference>
<evidence type="ECO:0000259" key="9">
    <source>
        <dbReference type="PROSITE" id="PS50217"/>
    </source>
</evidence>
<keyword evidence="2" id="KW-0805">Transcription regulation</keyword>
<dbReference type="GO" id="GO:0005634">
    <property type="term" value="C:nucleus"/>
    <property type="evidence" value="ECO:0007669"/>
    <property type="project" value="UniProtKB-ARBA"/>
</dbReference>
<dbReference type="GO" id="GO:1901800">
    <property type="term" value="P:positive regulation of proteasomal protein catabolic process"/>
    <property type="evidence" value="ECO:0007669"/>
    <property type="project" value="EnsemblMetazoa"/>
</dbReference>
<evidence type="ECO:0000256" key="5">
    <source>
        <dbReference type="ARBA" id="ARBA00023242"/>
    </source>
</evidence>
<dbReference type="Pfam" id="PF07716">
    <property type="entry name" value="bZIP_2"/>
    <property type="match status" value="1"/>
</dbReference>
<keyword evidence="3" id="KW-0238">DNA-binding</keyword>
<dbReference type="SMART" id="SM00338">
    <property type="entry name" value="BRLZ"/>
    <property type="match status" value="1"/>
</dbReference>
<dbReference type="InterPro" id="IPR052470">
    <property type="entry name" value="ER_Stress-Reg_TF"/>
</dbReference>
<dbReference type="OMA" id="NADPLQQ"/>
<evidence type="ECO:0000313" key="10">
    <source>
        <dbReference type="EMBL" id="EDW00965.1"/>
    </source>
</evidence>
<proteinExistence type="predicted"/>
<keyword evidence="4" id="KW-0804">Transcription</keyword>
<dbReference type="GO" id="GO:0036498">
    <property type="term" value="P:IRE1-mediated unfolded protein response"/>
    <property type="evidence" value="ECO:0007669"/>
    <property type="project" value="EnsemblMetazoa"/>
</dbReference>
<feature type="coiled-coil region" evidence="7">
    <location>
        <begin position="104"/>
        <end position="173"/>
    </location>
</feature>
<reference evidence="10 11" key="1">
    <citation type="journal article" date="2007" name="Nature">
        <title>Evolution of genes and genomes on the Drosophila phylogeny.</title>
        <authorList>
            <consortium name="Drosophila 12 Genomes Consortium"/>
            <person name="Clark A.G."/>
            <person name="Eisen M.B."/>
            <person name="Smith D.R."/>
            <person name="Bergman C.M."/>
            <person name="Oliver B."/>
            <person name="Markow T.A."/>
            <person name="Kaufman T.C."/>
            <person name="Kellis M."/>
            <person name="Gelbart W."/>
            <person name="Iyer V.N."/>
            <person name="Pollard D.A."/>
            <person name="Sackton T.B."/>
            <person name="Larracuente A.M."/>
            <person name="Singh N.D."/>
            <person name="Abad J.P."/>
            <person name="Abt D.N."/>
            <person name="Adryan B."/>
            <person name="Aguade M."/>
            <person name="Akashi H."/>
            <person name="Anderson W.W."/>
            <person name="Aquadro C.F."/>
            <person name="Ardell D.H."/>
            <person name="Arguello R."/>
            <person name="Artieri C.G."/>
            <person name="Barbash D.A."/>
            <person name="Barker D."/>
            <person name="Barsanti P."/>
            <person name="Batterham P."/>
            <person name="Batzoglou S."/>
            <person name="Begun D."/>
            <person name="Bhutkar A."/>
            <person name="Blanco E."/>
            <person name="Bosak S.A."/>
            <person name="Bradley R.K."/>
            <person name="Brand A.D."/>
            <person name="Brent M.R."/>
            <person name="Brooks A.N."/>
            <person name="Brown R.H."/>
            <person name="Butlin R.K."/>
            <person name="Caggese C."/>
            <person name="Calvi B.R."/>
            <person name="Bernardo de Carvalho A."/>
            <person name="Caspi A."/>
            <person name="Castrezana S."/>
            <person name="Celniker S.E."/>
            <person name="Chang J.L."/>
            <person name="Chapple C."/>
            <person name="Chatterji S."/>
            <person name="Chinwalla A."/>
            <person name="Civetta A."/>
            <person name="Clifton S.W."/>
            <person name="Comeron J.M."/>
            <person name="Costello J.C."/>
            <person name="Coyne J.A."/>
            <person name="Daub J."/>
            <person name="David R.G."/>
            <person name="Delcher A.L."/>
            <person name="Delehaunty K."/>
            <person name="Do C.B."/>
            <person name="Ebling H."/>
            <person name="Edwards K."/>
            <person name="Eickbush T."/>
            <person name="Evans J.D."/>
            <person name="Filipski A."/>
            <person name="Findeiss S."/>
            <person name="Freyhult E."/>
            <person name="Fulton L."/>
            <person name="Fulton R."/>
            <person name="Garcia A.C."/>
            <person name="Gardiner A."/>
            <person name="Garfield D.A."/>
            <person name="Garvin B.E."/>
            <person name="Gibson G."/>
            <person name="Gilbert D."/>
            <person name="Gnerre S."/>
            <person name="Godfrey J."/>
            <person name="Good R."/>
            <person name="Gotea V."/>
            <person name="Gravely B."/>
            <person name="Greenberg A.J."/>
            <person name="Griffiths-Jones S."/>
            <person name="Gross S."/>
            <person name="Guigo R."/>
            <person name="Gustafson E.A."/>
            <person name="Haerty W."/>
            <person name="Hahn M.W."/>
            <person name="Halligan D.L."/>
            <person name="Halpern A.L."/>
            <person name="Halter G.M."/>
            <person name="Han M.V."/>
            <person name="Heger A."/>
            <person name="Hillier L."/>
            <person name="Hinrichs A.S."/>
            <person name="Holmes I."/>
            <person name="Hoskins R.A."/>
            <person name="Hubisz M.J."/>
            <person name="Hultmark D."/>
            <person name="Huntley M.A."/>
            <person name="Jaffe D.B."/>
            <person name="Jagadeeshan S."/>
            <person name="Jeck W.R."/>
            <person name="Johnson J."/>
            <person name="Jones C.D."/>
            <person name="Jordan W.C."/>
            <person name="Karpen G.H."/>
            <person name="Kataoka E."/>
            <person name="Keightley P.D."/>
            <person name="Kheradpour P."/>
            <person name="Kirkness E.F."/>
            <person name="Koerich L.B."/>
            <person name="Kristiansen K."/>
            <person name="Kudrna D."/>
            <person name="Kulathinal R.J."/>
            <person name="Kumar S."/>
            <person name="Kwok R."/>
            <person name="Lander E."/>
            <person name="Langley C.H."/>
            <person name="Lapoint R."/>
            <person name="Lazzaro B.P."/>
            <person name="Lee S.J."/>
            <person name="Levesque L."/>
            <person name="Li R."/>
            <person name="Lin C.F."/>
            <person name="Lin M.F."/>
            <person name="Lindblad-Toh K."/>
            <person name="Llopart A."/>
            <person name="Long M."/>
            <person name="Low L."/>
            <person name="Lozovsky E."/>
            <person name="Lu J."/>
            <person name="Luo M."/>
            <person name="Machado C.A."/>
            <person name="Makalowski W."/>
            <person name="Marzo M."/>
            <person name="Matsuda M."/>
            <person name="Matzkin L."/>
            <person name="McAllister B."/>
            <person name="McBride C.S."/>
            <person name="McKernan B."/>
            <person name="McKernan K."/>
            <person name="Mendez-Lago M."/>
            <person name="Minx P."/>
            <person name="Mollenhauer M.U."/>
            <person name="Montooth K."/>
            <person name="Mount S.M."/>
            <person name="Mu X."/>
            <person name="Myers E."/>
            <person name="Negre B."/>
            <person name="Newfeld S."/>
            <person name="Nielsen R."/>
            <person name="Noor M.A."/>
            <person name="O'Grady P."/>
            <person name="Pachter L."/>
            <person name="Papaceit M."/>
            <person name="Parisi M.J."/>
            <person name="Parisi M."/>
            <person name="Parts L."/>
            <person name="Pedersen J.S."/>
            <person name="Pesole G."/>
            <person name="Phillippy A.M."/>
            <person name="Ponting C.P."/>
            <person name="Pop M."/>
            <person name="Porcelli D."/>
            <person name="Powell J.R."/>
            <person name="Prohaska S."/>
            <person name="Pruitt K."/>
            <person name="Puig M."/>
            <person name="Quesneville H."/>
            <person name="Ram K.R."/>
            <person name="Rand D."/>
            <person name="Rasmussen M.D."/>
            <person name="Reed L.K."/>
            <person name="Reenan R."/>
            <person name="Reily A."/>
            <person name="Remington K.A."/>
            <person name="Rieger T.T."/>
            <person name="Ritchie M.G."/>
            <person name="Robin C."/>
            <person name="Rogers Y.H."/>
            <person name="Rohde C."/>
            <person name="Rozas J."/>
            <person name="Rubenfield M.J."/>
            <person name="Ruiz A."/>
            <person name="Russo S."/>
            <person name="Salzberg S.L."/>
            <person name="Sanchez-Gracia A."/>
            <person name="Saranga D.J."/>
            <person name="Sato H."/>
            <person name="Schaeffer S.W."/>
            <person name="Schatz M.C."/>
            <person name="Schlenke T."/>
            <person name="Schwartz R."/>
            <person name="Segarra C."/>
            <person name="Singh R.S."/>
            <person name="Sirot L."/>
            <person name="Sirota M."/>
            <person name="Sisneros N.B."/>
            <person name="Smith C.D."/>
            <person name="Smith T.F."/>
            <person name="Spieth J."/>
            <person name="Stage D.E."/>
            <person name="Stark A."/>
            <person name="Stephan W."/>
            <person name="Strausberg R.L."/>
            <person name="Strempel S."/>
            <person name="Sturgill D."/>
            <person name="Sutton G."/>
            <person name="Sutton G.G."/>
            <person name="Tao W."/>
            <person name="Teichmann S."/>
            <person name="Tobari Y.N."/>
            <person name="Tomimura Y."/>
            <person name="Tsolas J.M."/>
            <person name="Valente V.L."/>
            <person name="Venter E."/>
            <person name="Venter J.C."/>
            <person name="Vicario S."/>
            <person name="Vieira F.G."/>
            <person name="Vilella A.J."/>
            <person name="Villasante A."/>
            <person name="Walenz B."/>
            <person name="Wang J."/>
            <person name="Wasserman M."/>
            <person name="Watts T."/>
            <person name="Wilson D."/>
            <person name="Wilson R.K."/>
            <person name="Wing R.A."/>
            <person name="Wolfner M.F."/>
            <person name="Wong A."/>
            <person name="Wong G.K."/>
            <person name="Wu C.I."/>
            <person name="Wu G."/>
            <person name="Yamamoto D."/>
            <person name="Yang H.P."/>
            <person name="Yang S.P."/>
            <person name="Yorke J.A."/>
            <person name="Yoshida K."/>
            <person name="Zdobnov E."/>
            <person name="Zhang P."/>
            <person name="Zhang Y."/>
            <person name="Zimin A.V."/>
            <person name="Baldwin J."/>
            <person name="Abdouelleil A."/>
            <person name="Abdulkadir J."/>
            <person name="Abebe A."/>
            <person name="Abera B."/>
            <person name="Abreu J."/>
            <person name="Acer S.C."/>
            <person name="Aftuck L."/>
            <person name="Alexander A."/>
            <person name="An P."/>
            <person name="Anderson E."/>
            <person name="Anderson S."/>
            <person name="Arachi H."/>
            <person name="Azer M."/>
            <person name="Bachantsang P."/>
            <person name="Barry A."/>
            <person name="Bayul T."/>
            <person name="Berlin A."/>
            <person name="Bessette D."/>
            <person name="Bloom T."/>
            <person name="Blye J."/>
            <person name="Boguslavskiy L."/>
            <person name="Bonnet C."/>
            <person name="Boukhgalter B."/>
            <person name="Bourzgui I."/>
            <person name="Brown A."/>
            <person name="Cahill P."/>
            <person name="Channer S."/>
            <person name="Cheshatsang Y."/>
            <person name="Chuda L."/>
            <person name="Citroen M."/>
            <person name="Collymore A."/>
            <person name="Cooke P."/>
            <person name="Costello M."/>
            <person name="D'Aco K."/>
            <person name="Daza R."/>
            <person name="De Haan G."/>
            <person name="DeGray S."/>
            <person name="DeMaso C."/>
            <person name="Dhargay N."/>
            <person name="Dooley K."/>
            <person name="Dooley E."/>
            <person name="Doricent M."/>
            <person name="Dorje P."/>
            <person name="Dorjee K."/>
            <person name="Dupes A."/>
            <person name="Elong R."/>
            <person name="Falk J."/>
            <person name="Farina A."/>
            <person name="Faro S."/>
            <person name="Ferguson D."/>
            <person name="Fisher S."/>
            <person name="Foley C.D."/>
            <person name="Franke A."/>
            <person name="Friedrich D."/>
            <person name="Gadbois L."/>
            <person name="Gearin G."/>
            <person name="Gearin C.R."/>
            <person name="Giannoukos G."/>
            <person name="Goode T."/>
            <person name="Graham J."/>
            <person name="Grandbois E."/>
            <person name="Grewal S."/>
            <person name="Gyaltsen K."/>
            <person name="Hafez N."/>
            <person name="Hagos B."/>
            <person name="Hall J."/>
            <person name="Henson C."/>
            <person name="Hollinger A."/>
            <person name="Honan T."/>
            <person name="Huard M.D."/>
            <person name="Hughes L."/>
            <person name="Hurhula B."/>
            <person name="Husby M.E."/>
            <person name="Kamat A."/>
            <person name="Kanga B."/>
            <person name="Kashin S."/>
            <person name="Khazanovich D."/>
            <person name="Kisner P."/>
            <person name="Lance K."/>
            <person name="Lara M."/>
            <person name="Lee W."/>
            <person name="Lennon N."/>
            <person name="Letendre F."/>
            <person name="LeVine R."/>
            <person name="Lipovsky A."/>
            <person name="Liu X."/>
            <person name="Liu J."/>
            <person name="Liu S."/>
            <person name="Lokyitsang T."/>
            <person name="Lokyitsang Y."/>
            <person name="Lubonja R."/>
            <person name="Lui A."/>
            <person name="MacDonald P."/>
            <person name="Magnisalis V."/>
            <person name="Maru K."/>
            <person name="Matthews C."/>
            <person name="McCusker W."/>
            <person name="McDonough S."/>
            <person name="Mehta T."/>
            <person name="Meldrim J."/>
            <person name="Meneus L."/>
            <person name="Mihai O."/>
            <person name="Mihalev A."/>
            <person name="Mihova T."/>
            <person name="Mittelman R."/>
            <person name="Mlenga V."/>
            <person name="Montmayeur A."/>
            <person name="Mulrain L."/>
            <person name="Navidi A."/>
            <person name="Naylor J."/>
            <person name="Negash T."/>
            <person name="Nguyen T."/>
            <person name="Nguyen N."/>
            <person name="Nicol R."/>
            <person name="Norbu C."/>
            <person name="Norbu N."/>
            <person name="Novod N."/>
            <person name="O'Neill B."/>
            <person name="Osman S."/>
            <person name="Markiewicz E."/>
            <person name="Oyono O.L."/>
            <person name="Patti C."/>
            <person name="Phunkhang P."/>
            <person name="Pierre F."/>
            <person name="Priest M."/>
            <person name="Raghuraman S."/>
            <person name="Rege F."/>
            <person name="Reyes R."/>
            <person name="Rise C."/>
            <person name="Rogov P."/>
            <person name="Ross K."/>
            <person name="Ryan E."/>
            <person name="Settipalli S."/>
            <person name="Shea T."/>
            <person name="Sherpa N."/>
            <person name="Shi L."/>
            <person name="Shih D."/>
            <person name="Sparrow T."/>
            <person name="Spaulding J."/>
            <person name="Stalker J."/>
            <person name="Stange-Thomann N."/>
            <person name="Stavropoulos S."/>
            <person name="Stone C."/>
            <person name="Strader C."/>
            <person name="Tesfaye S."/>
            <person name="Thomson T."/>
            <person name="Thoulutsang Y."/>
            <person name="Thoulutsang D."/>
            <person name="Topham K."/>
            <person name="Topping I."/>
            <person name="Tsamla T."/>
            <person name="Vassiliev H."/>
            <person name="Vo A."/>
            <person name="Wangchuk T."/>
            <person name="Wangdi T."/>
            <person name="Weiand M."/>
            <person name="Wilkinson J."/>
            <person name="Wilson A."/>
            <person name="Yadav S."/>
            <person name="Young G."/>
            <person name="Yu Q."/>
            <person name="Zembek L."/>
            <person name="Zhong D."/>
            <person name="Zimmer A."/>
            <person name="Zwirko Z."/>
            <person name="Jaffe D.B."/>
            <person name="Alvarez P."/>
            <person name="Brockman W."/>
            <person name="Butler J."/>
            <person name="Chin C."/>
            <person name="Gnerre S."/>
            <person name="Grabherr M."/>
            <person name="Kleber M."/>
            <person name="Mauceli E."/>
            <person name="MacCallum I."/>
        </authorList>
    </citation>
    <scope>NUCLEOTIDE SEQUENCE [LARGE SCALE GENOMIC DNA]</scope>
    <source>
        <strain evidence="11">Tucson 15287-2541.00</strain>
    </source>
</reference>
<dbReference type="CDD" id="cd14691">
    <property type="entry name" value="bZIP_XBP1"/>
    <property type="match status" value="1"/>
</dbReference>
<dbReference type="GO" id="GO:0000977">
    <property type="term" value="F:RNA polymerase II transcription regulatory region sequence-specific DNA binding"/>
    <property type="evidence" value="ECO:0007669"/>
    <property type="project" value="TreeGrafter"/>
</dbReference>
<dbReference type="STRING" id="7222.B4J6R2"/>
<feature type="domain" description="BZIP" evidence="9">
    <location>
        <begin position="86"/>
        <end position="149"/>
    </location>
</feature>
<dbReference type="Proteomes" id="UP000001070">
    <property type="component" value="Unassembled WGS sequence"/>
</dbReference>
<dbReference type="PANTHER" id="PTHR46542:SF1">
    <property type="entry name" value="X-BOX BINDING PROTEIN 1"/>
    <property type="match status" value="1"/>
</dbReference>
<dbReference type="HOGENOM" id="CLU_880746_0_0_1"/>
<keyword evidence="1" id="KW-0832">Ubl conjugation</keyword>
<feature type="compositionally biased region" description="Low complexity" evidence="8">
    <location>
        <begin position="46"/>
        <end position="61"/>
    </location>
</feature>
<evidence type="ECO:0000256" key="2">
    <source>
        <dbReference type="ARBA" id="ARBA00023015"/>
    </source>
</evidence>
<dbReference type="GO" id="GO:0046621">
    <property type="term" value="P:negative regulation of organ growth"/>
    <property type="evidence" value="ECO:0007669"/>
    <property type="project" value="EnsemblMetazoa"/>
</dbReference>
<dbReference type="GO" id="GO:0036335">
    <property type="term" value="P:intestinal stem cell homeostasis"/>
    <property type="evidence" value="ECO:0007669"/>
    <property type="project" value="EnsemblMetazoa"/>
</dbReference>
<evidence type="ECO:0000256" key="6">
    <source>
        <dbReference type="ARBA" id="ARBA00040165"/>
    </source>
</evidence>
<keyword evidence="7" id="KW-0175">Coiled coil</keyword>
<evidence type="ECO:0000256" key="1">
    <source>
        <dbReference type="ARBA" id="ARBA00022843"/>
    </source>
</evidence>
<organism evidence="11">
    <name type="scientific">Drosophila grimshawi</name>
    <name type="common">Hawaiian fruit fly</name>
    <name type="synonym">Idiomyia grimshawi</name>
    <dbReference type="NCBI Taxonomy" id="7222"/>
    <lineage>
        <taxon>Eukaryota</taxon>
        <taxon>Metazoa</taxon>
        <taxon>Ecdysozoa</taxon>
        <taxon>Arthropoda</taxon>
        <taxon>Hexapoda</taxon>
        <taxon>Insecta</taxon>
        <taxon>Pterygota</taxon>
        <taxon>Neoptera</taxon>
        <taxon>Endopterygota</taxon>
        <taxon>Diptera</taxon>
        <taxon>Brachycera</taxon>
        <taxon>Muscomorpha</taxon>
        <taxon>Ephydroidea</taxon>
        <taxon>Drosophilidae</taxon>
        <taxon>Drosophila</taxon>
        <taxon>Hawaiian Drosophila</taxon>
    </lineage>
</organism>
<accession>B4J6R2</accession>
<dbReference type="InParanoid" id="B4J6R2"/>
<dbReference type="GO" id="GO:0045944">
    <property type="term" value="P:positive regulation of transcription by RNA polymerase II"/>
    <property type="evidence" value="ECO:0007669"/>
    <property type="project" value="EnsemblMetazoa"/>
</dbReference>
<dbReference type="InterPro" id="IPR046347">
    <property type="entry name" value="bZIP_sf"/>
</dbReference>
<dbReference type="PhylomeDB" id="B4J6R2"/>
<dbReference type="PROSITE" id="PS00036">
    <property type="entry name" value="BZIP_BASIC"/>
    <property type="match status" value="1"/>
</dbReference>
<evidence type="ECO:0000313" key="11">
    <source>
        <dbReference type="Proteomes" id="UP000001070"/>
    </source>
</evidence>
<dbReference type="AlphaFoldDB" id="B4J6R2"/>
<dbReference type="PANTHER" id="PTHR46542">
    <property type="entry name" value="X-BOX BINDING PROTEIN 1"/>
    <property type="match status" value="1"/>
</dbReference>
<dbReference type="OrthoDB" id="20960at2759"/>
<dbReference type="GO" id="GO:0036490">
    <property type="term" value="P:regulation of translation in response to endoplasmic reticulum stress"/>
    <property type="evidence" value="ECO:0007669"/>
    <property type="project" value="EnsemblMetazoa"/>
</dbReference>
<evidence type="ECO:0000256" key="3">
    <source>
        <dbReference type="ARBA" id="ARBA00023125"/>
    </source>
</evidence>
<dbReference type="PROSITE" id="PS50217">
    <property type="entry name" value="BZIP"/>
    <property type="match status" value="1"/>
</dbReference>
<evidence type="ECO:0000256" key="8">
    <source>
        <dbReference type="SAM" id="MobiDB-lite"/>
    </source>
</evidence>